<dbReference type="Proteomes" id="UP000003491">
    <property type="component" value="Unassembled WGS sequence"/>
</dbReference>
<gene>
    <name evidence="1" type="ORF">HMPREF0528_1514</name>
</gene>
<reference evidence="1 2" key="1">
    <citation type="submission" date="2009-01" db="EMBL/GenBank/DDBJ databases">
        <authorList>
            <person name="Qin X."/>
            <person name="Bachman B."/>
            <person name="Battles P."/>
            <person name="Bell A."/>
            <person name="Bess C."/>
            <person name="Bickham C."/>
            <person name="Chaboub L."/>
            <person name="Chen D."/>
            <person name="Coyle M."/>
            <person name="Deiros D.R."/>
            <person name="Dinh H."/>
            <person name="Forbes L."/>
            <person name="Fowler G."/>
            <person name="Francisco L."/>
            <person name="Fu Q."/>
            <person name="Gubbala S."/>
            <person name="Hale W."/>
            <person name="Han Y."/>
            <person name="Hemphill L."/>
            <person name="Highlander S.K."/>
            <person name="Hirani K."/>
            <person name="Hogues M."/>
            <person name="Jackson L."/>
            <person name="Jakkamsetti A."/>
            <person name="Javaid M."/>
            <person name="Jiang H."/>
            <person name="Korchina V."/>
            <person name="Kovar C."/>
            <person name="Lara F."/>
            <person name="Lee S."/>
            <person name="Mata R."/>
            <person name="Mathew T."/>
            <person name="Moen C."/>
            <person name="Morales K."/>
            <person name="Munidasa M."/>
            <person name="Nazareth L."/>
            <person name="Ngo R."/>
            <person name="Nguyen L."/>
            <person name="Okwuonu G."/>
            <person name="Ongeri F."/>
            <person name="Patil S."/>
            <person name="Petrosino J."/>
            <person name="Pham C."/>
            <person name="Pham P."/>
            <person name="Pu L.-L."/>
            <person name="Puazo M."/>
            <person name="Raj R."/>
            <person name="Reid J."/>
            <person name="Rouhana J."/>
            <person name="Saada N."/>
            <person name="Shang Y."/>
            <person name="Simmons D."/>
            <person name="Thornton R."/>
            <person name="Warren J."/>
            <person name="Weissenberger G."/>
            <person name="Zhang J."/>
            <person name="Zhang L."/>
            <person name="Zhou C."/>
            <person name="Zhu D."/>
            <person name="Muzny D."/>
            <person name="Worley K."/>
            <person name="Gibbs R."/>
        </authorList>
    </citation>
    <scope>NUCLEOTIDE SEQUENCE [LARGE SCALE GENOMIC DNA]</scope>
    <source>
        <strain evidence="1 2">ATCC 33200</strain>
    </source>
</reference>
<dbReference type="EMBL" id="ACGR01000041">
    <property type="protein sequence ID" value="EEJ59358.1"/>
    <property type="molecule type" value="Genomic_DNA"/>
</dbReference>
<accession>C2E6Z0</accession>
<sequence length="68" mass="7638">MEKGKKEKILEFLEETKNAVKSGRVDTVIISAYGKDLILHVAGKPPTLLGLTEIQHKNIEELITEYES</sequence>
<name>C2E6Z0_LACJH</name>
<dbReference type="PATRIC" id="fig|525330.7.peg.307"/>
<dbReference type="AlphaFoldDB" id="C2E6Z0"/>
<dbReference type="RefSeq" id="WP_004895205.1">
    <property type="nucleotide sequence ID" value="NZ_AZCY01000001.1"/>
</dbReference>
<proteinExistence type="predicted"/>
<organism evidence="1 2">
    <name type="scientific">Lactobacillus johnsonii ATCC 33200</name>
    <dbReference type="NCBI Taxonomy" id="525330"/>
    <lineage>
        <taxon>Bacteria</taxon>
        <taxon>Bacillati</taxon>
        <taxon>Bacillota</taxon>
        <taxon>Bacilli</taxon>
        <taxon>Lactobacillales</taxon>
        <taxon>Lactobacillaceae</taxon>
        <taxon>Lactobacillus</taxon>
    </lineage>
</organism>
<protein>
    <submittedName>
        <fullName evidence="1">Uncharacterized protein</fullName>
    </submittedName>
</protein>
<evidence type="ECO:0000313" key="2">
    <source>
        <dbReference type="Proteomes" id="UP000003491"/>
    </source>
</evidence>
<dbReference type="HOGENOM" id="CLU_2788659_0_0_9"/>
<comment type="caution">
    <text evidence="1">The sequence shown here is derived from an EMBL/GenBank/DDBJ whole genome shotgun (WGS) entry which is preliminary data.</text>
</comment>
<evidence type="ECO:0000313" key="1">
    <source>
        <dbReference type="EMBL" id="EEJ59358.1"/>
    </source>
</evidence>